<feature type="region of interest" description="Disordered" evidence="1">
    <location>
        <begin position="226"/>
        <end position="246"/>
    </location>
</feature>
<feature type="region of interest" description="Disordered" evidence="1">
    <location>
        <begin position="112"/>
        <end position="131"/>
    </location>
</feature>
<reference evidence="3" key="1">
    <citation type="journal article" date="2023" name="Mol. Biol. Evol.">
        <title>Third-Generation Sequencing Reveals the Adaptive Role of the Epigenome in Three Deep-Sea Polychaetes.</title>
        <authorList>
            <person name="Perez M."/>
            <person name="Aroh O."/>
            <person name="Sun Y."/>
            <person name="Lan Y."/>
            <person name="Juniper S.K."/>
            <person name="Young C.R."/>
            <person name="Angers B."/>
            <person name="Qian P.Y."/>
        </authorList>
    </citation>
    <scope>NUCLEOTIDE SEQUENCE</scope>
    <source>
        <strain evidence="3">P08H-3</strain>
    </source>
</reference>
<comment type="caution">
    <text evidence="3">The sequence shown here is derived from an EMBL/GenBank/DDBJ whole genome shotgun (WGS) entry which is preliminary data.</text>
</comment>
<evidence type="ECO:0000313" key="3">
    <source>
        <dbReference type="EMBL" id="KAK2154058.1"/>
    </source>
</evidence>
<feature type="compositionally biased region" description="Polar residues" evidence="1">
    <location>
        <begin position="226"/>
        <end position="237"/>
    </location>
</feature>
<organism evidence="3 4">
    <name type="scientific">Paralvinella palmiformis</name>
    <dbReference type="NCBI Taxonomy" id="53620"/>
    <lineage>
        <taxon>Eukaryota</taxon>
        <taxon>Metazoa</taxon>
        <taxon>Spiralia</taxon>
        <taxon>Lophotrochozoa</taxon>
        <taxon>Annelida</taxon>
        <taxon>Polychaeta</taxon>
        <taxon>Sedentaria</taxon>
        <taxon>Canalipalpata</taxon>
        <taxon>Terebellida</taxon>
        <taxon>Terebelliformia</taxon>
        <taxon>Alvinellidae</taxon>
        <taxon>Paralvinella</taxon>
    </lineage>
</organism>
<feature type="transmembrane region" description="Helical" evidence="2">
    <location>
        <begin position="256"/>
        <end position="289"/>
    </location>
</feature>
<evidence type="ECO:0008006" key="5">
    <source>
        <dbReference type="Google" id="ProtNLM"/>
    </source>
</evidence>
<keyword evidence="4" id="KW-1185">Reference proteome</keyword>
<proteinExistence type="predicted"/>
<evidence type="ECO:0000313" key="4">
    <source>
        <dbReference type="Proteomes" id="UP001208570"/>
    </source>
</evidence>
<feature type="compositionally biased region" description="Basic and acidic residues" evidence="1">
    <location>
        <begin position="609"/>
        <end position="618"/>
    </location>
</feature>
<accession>A0AAD9N3G8</accession>
<keyword evidence="2" id="KW-0472">Membrane</keyword>
<name>A0AAD9N3G8_9ANNE</name>
<gene>
    <name evidence="3" type="ORF">LSH36_278g05003</name>
</gene>
<dbReference type="AlphaFoldDB" id="A0AAD9N3G8"/>
<sequence>MYAAAYPVLASLRQLVVGLNILSFVFGSTQLFASGAPMRQVTYRIDMSDPDTVTHLSAIVDSLENLNVLDNSHDSCYTVDRIVKSDEILDPGSWKISVSLYVHEIRDIHATDKDNDDTKSPTKACTSANTSGSLMANQRNLNSLGVQGDQGESTLTNYTSDGTGVHFSMDNLTTIPAATGKEGGLSRTQIMVISTCSTVIGVFFLIALAMRVRNYMKRYRAEQQNRRTAFRSNSSGFRGSDADDNSPQTVNPPIMVTAVMFVAVCVAVVVIVVVVVVGFVVVVVVALVAHELISLLIFSISLGTNRTEVTAINSDNRSDFPTFMPTVPPVPGRQPFPIDRCSNGLVQSSLRSSLRQDHRPLLIVTSASAPSSPAFRRDDANGFYSNANTGYKKQVAQQTVSGVNGKYNDVRRIMHNSYHAPHAQHALHAQYTDADLDNGYYSAVNLGSSFGVQREHESREKLLQEDDIRGEINIPVTIQNEGHWQEQEQGSTKDLYVYTIGHAGLTQSDSSITSSRNPPYSYGNQCEYLGLSDLWISDQTVDDPEPIFRDPGQQLDNDDTSVDFGDNEDHKDDPDSVSPQSDTYQQEPESGSDGIQSGRPLIPSLKCRKTSDSSESRGQRKSVTFSTDGDDVCQIDDADLVDDVYDVDDDEDGDDENVEADWLDENRDDDGSKSEKESLLGSECEESKQQSTYI</sequence>
<feature type="compositionally biased region" description="Basic and acidic residues" evidence="1">
    <location>
        <begin position="669"/>
        <end position="678"/>
    </location>
</feature>
<keyword evidence="2" id="KW-0812">Transmembrane</keyword>
<dbReference type="EMBL" id="JAODUP010000278">
    <property type="protein sequence ID" value="KAK2154058.1"/>
    <property type="molecule type" value="Genomic_DNA"/>
</dbReference>
<keyword evidence="2" id="KW-1133">Transmembrane helix</keyword>
<feature type="compositionally biased region" description="Acidic residues" evidence="1">
    <location>
        <begin position="628"/>
        <end position="668"/>
    </location>
</feature>
<evidence type="ECO:0000256" key="1">
    <source>
        <dbReference type="SAM" id="MobiDB-lite"/>
    </source>
</evidence>
<protein>
    <recommendedName>
        <fullName evidence="5">Transmembrane protein</fullName>
    </recommendedName>
</protein>
<feature type="compositionally biased region" description="Polar residues" evidence="1">
    <location>
        <begin position="121"/>
        <end position="131"/>
    </location>
</feature>
<dbReference type="Proteomes" id="UP001208570">
    <property type="component" value="Unassembled WGS sequence"/>
</dbReference>
<feature type="compositionally biased region" description="Polar residues" evidence="1">
    <location>
        <begin position="577"/>
        <end position="595"/>
    </location>
</feature>
<feature type="transmembrane region" description="Helical" evidence="2">
    <location>
        <begin position="190"/>
        <end position="210"/>
    </location>
</feature>
<evidence type="ECO:0000256" key="2">
    <source>
        <dbReference type="SAM" id="Phobius"/>
    </source>
</evidence>
<feature type="region of interest" description="Disordered" evidence="1">
    <location>
        <begin position="542"/>
        <end position="694"/>
    </location>
</feature>